<gene>
    <name evidence="2" type="ORF">LRP29_18175</name>
</gene>
<keyword evidence="3" id="KW-1185">Reference proteome</keyword>
<sequence length="208" mass="23018">MSETIPAKERPAVTQATLVKKAAPKSDYKPADVSPQRRVQRSFAVRLWSVRHSRLLEWFYAKFADMFLLLHPLWKGIGYGRVEGPIKFVEKRVKGFMFDCRMCGQCILSSTGMSCPMNCPKQLRNGPCGGVRANGNCEVEPDMPCVWVKAWEGSQNMVHSDRILTVQKPVDQSLRETSAWLRVTAQAATAREAAAAAKNEAASTGASA</sequence>
<dbReference type="Pfam" id="PF12225">
    <property type="entry name" value="DUF5981"/>
    <property type="match status" value="1"/>
</dbReference>
<proteinExistence type="predicted"/>
<reference evidence="2 3" key="1">
    <citation type="journal article" date="2022" name="Microbiol. Resour. Announc.">
        <title>Complete Genome Sequence of Mesorhizobium ciceri Strain R30, a Rhizobium Used as a Commercial Inoculant for Chickpea in Argentina.</title>
        <authorList>
            <person name="Foresto E."/>
            <person name="Revale S."/>
            <person name="Primo E."/>
            <person name="Nievas F."/>
            <person name="Carezzano E."/>
            <person name="Puente M."/>
            <person name="Alzari P."/>
            <person name="Mart M."/>
            <person name="Ben-Assaya M."/>
            <person name="Mornico D."/>
            <person name="Santoro M."/>
            <person name="Mart F."/>
            <person name="Giordano W."/>
            <person name="Bogino P."/>
        </authorList>
    </citation>
    <scope>NUCLEOTIDE SEQUENCE [LARGE SCALE GENOMIC DNA]</scope>
    <source>
        <strain evidence="2 3">R30</strain>
    </source>
</reference>
<organism evidence="2 3">
    <name type="scientific">Mesorhizobium ciceri</name>
    <dbReference type="NCBI Taxonomy" id="39645"/>
    <lineage>
        <taxon>Bacteria</taxon>
        <taxon>Pseudomonadati</taxon>
        <taxon>Pseudomonadota</taxon>
        <taxon>Alphaproteobacteria</taxon>
        <taxon>Hyphomicrobiales</taxon>
        <taxon>Phyllobacteriaceae</taxon>
        <taxon>Mesorhizobium</taxon>
    </lineage>
</organism>
<protein>
    <submittedName>
        <fullName evidence="2">Methylenetetrahydrofolate reductase C-terminal domain-containing protein</fullName>
    </submittedName>
</protein>
<evidence type="ECO:0000313" key="3">
    <source>
        <dbReference type="Proteomes" id="UP001060070"/>
    </source>
</evidence>
<dbReference type="InterPro" id="IPR022026">
    <property type="entry name" value="DUF5981"/>
</dbReference>
<dbReference type="AlphaFoldDB" id="A0AB38T4B0"/>
<dbReference type="RefSeq" id="WP_013531169.1">
    <property type="nucleotide sequence ID" value="NZ_CP015062.1"/>
</dbReference>
<name>A0AB38T4B0_9HYPH</name>
<evidence type="ECO:0000313" key="2">
    <source>
        <dbReference type="EMBL" id="UTU49429.1"/>
    </source>
</evidence>
<dbReference type="EMBL" id="CP088147">
    <property type="protein sequence ID" value="UTU49429.1"/>
    <property type="molecule type" value="Genomic_DNA"/>
</dbReference>
<evidence type="ECO:0000259" key="1">
    <source>
        <dbReference type="Pfam" id="PF12225"/>
    </source>
</evidence>
<feature type="domain" description="Methylene-tetrahydrofolate reductase C-terminal-like" evidence="1">
    <location>
        <begin position="86"/>
        <end position="172"/>
    </location>
</feature>
<accession>A0AB38T4B0</accession>
<dbReference type="Proteomes" id="UP001060070">
    <property type="component" value="Chromosome"/>
</dbReference>
<dbReference type="KEGG" id="mcic:A4R28_09905"/>